<feature type="compositionally biased region" description="Polar residues" evidence="1">
    <location>
        <begin position="1"/>
        <end position="14"/>
    </location>
</feature>
<dbReference type="AlphaFoldDB" id="A0A5E7N1U6"/>
<feature type="region of interest" description="Disordered" evidence="1">
    <location>
        <begin position="1"/>
        <end position="20"/>
    </location>
</feature>
<dbReference type="RefSeq" id="WP_150781398.1">
    <property type="nucleotide sequence ID" value="NZ_CABVIH010000023.1"/>
</dbReference>
<proteinExistence type="predicted"/>
<reference evidence="2 3" key="1">
    <citation type="submission" date="2019-09" db="EMBL/GenBank/DDBJ databases">
        <authorList>
            <person name="Chandra G."/>
            <person name="Truman W A."/>
        </authorList>
    </citation>
    <scope>NUCLEOTIDE SEQUENCE [LARGE SCALE GENOMIC DNA]</scope>
    <source>
        <strain evidence="2">PS880</strain>
    </source>
</reference>
<dbReference type="EMBL" id="CABVIH010000023">
    <property type="protein sequence ID" value="VVP30981.1"/>
    <property type="molecule type" value="Genomic_DNA"/>
</dbReference>
<evidence type="ECO:0000256" key="1">
    <source>
        <dbReference type="SAM" id="MobiDB-lite"/>
    </source>
</evidence>
<evidence type="ECO:0000313" key="3">
    <source>
        <dbReference type="Proteomes" id="UP000375525"/>
    </source>
</evidence>
<organism evidence="2 3">
    <name type="scientific">Pseudomonas fluorescens</name>
    <dbReference type="NCBI Taxonomy" id="294"/>
    <lineage>
        <taxon>Bacteria</taxon>
        <taxon>Pseudomonadati</taxon>
        <taxon>Pseudomonadota</taxon>
        <taxon>Gammaproteobacteria</taxon>
        <taxon>Pseudomonadales</taxon>
        <taxon>Pseudomonadaceae</taxon>
        <taxon>Pseudomonas</taxon>
    </lineage>
</organism>
<sequence>MQNNDQTLSQTTPESAKDLKATPMVLTDAAGEHVPAPYDPALLAFIHEGTEIRNPYVSPDGCTLVNPVSAYGFVEYHTGGGCMALMRPHTEGRVLYLTQDGIYIADPQDWRECVISVSDAEGNDLGYCDLAAVPSSSEAGQQNAIENPFCPEELKLESPEALKERYRVWAQENLANDELEFDEQASVSLCESGAFVQARIWVPFSSLPPPPEDADEGV</sequence>
<accession>A0A5E7N1U6</accession>
<gene>
    <name evidence="2" type="ORF">PS880_04337</name>
</gene>
<dbReference type="Proteomes" id="UP000375525">
    <property type="component" value="Unassembled WGS sequence"/>
</dbReference>
<evidence type="ECO:0000313" key="2">
    <source>
        <dbReference type="EMBL" id="VVP30981.1"/>
    </source>
</evidence>
<dbReference type="OrthoDB" id="6882694at2"/>
<name>A0A5E7N1U6_PSEFL</name>
<protein>
    <submittedName>
        <fullName evidence="2">Uncharacterized protein</fullName>
    </submittedName>
</protein>